<proteinExistence type="predicted"/>
<sequence length="202" mass="21028">MRSFLLVSVLLVVVCFTVACEKSGELTYPAGPGTAVGPTISRLIAANTVLSRANGGILRLSCAWTTPWPISTATAYVAFVRSLLDGQASPTGVVGSGTASDVASITTGAPAPTDGQTQTATTTATASDTVADPAAFFLRFQSPLVIPLGIGTDQLTGFFQLDIPFPKADISDAPLGKQQMLLWMMINGRQTNSLAFEVEFVP</sequence>
<evidence type="ECO:0000313" key="2">
    <source>
        <dbReference type="Proteomes" id="UP000252355"/>
    </source>
</evidence>
<comment type="caution">
    <text evidence="1">The sequence shown here is derived from an EMBL/GenBank/DDBJ whole genome shotgun (WGS) entry which is preliminary data.</text>
</comment>
<dbReference type="Proteomes" id="UP000252355">
    <property type="component" value="Unassembled WGS sequence"/>
</dbReference>
<accession>A0A367ZJQ0</accession>
<reference evidence="1 2" key="1">
    <citation type="submission" date="2018-05" db="EMBL/GenBank/DDBJ databases">
        <title>A metagenomic window into the 2 km-deep terrestrial subsurface aquifer revealed taxonomically and functionally diverse microbial community comprising novel uncultured bacterial lineages.</title>
        <authorList>
            <person name="Kadnikov V.V."/>
            <person name="Mardanov A.V."/>
            <person name="Beletsky A.V."/>
            <person name="Banks D."/>
            <person name="Pimenov N.V."/>
            <person name="Frank Y.A."/>
            <person name="Karnachuk O.V."/>
            <person name="Ravin N.V."/>
        </authorList>
    </citation>
    <scope>NUCLEOTIDE SEQUENCE [LARGE SCALE GENOMIC DNA]</scope>
    <source>
        <strain evidence="1">BY5</strain>
    </source>
</reference>
<dbReference type="EMBL" id="QOQW01000024">
    <property type="protein sequence ID" value="RCK78326.1"/>
    <property type="molecule type" value="Genomic_DNA"/>
</dbReference>
<name>A0A367ZJQ0_9BACT</name>
<organism evidence="1 2">
    <name type="scientific">Candidatus Ozemobacter sibiricus</name>
    <dbReference type="NCBI Taxonomy" id="2268124"/>
    <lineage>
        <taxon>Bacteria</taxon>
        <taxon>Candidatus Ozemobacteria</taxon>
        <taxon>Candidatus Ozemobacterales</taxon>
        <taxon>Candidatus Ozemobacteraceae</taxon>
        <taxon>Candidatus Ozemobacter</taxon>
    </lineage>
</organism>
<dbReference type="AlphaFoldDB" id="A0A367ZJQ0"/>
<evidence type="ECO:0000313" key="1">
    <source>
        <dbReference type="EMBL" id="RCK78326.1"/>
    </source>
</evidence>
<dbReference type="PROSITE" id="PS51257">
    <property type="entry name" value="PROKAR_LIPOPROTEIN"/>
    <property type="match status" value="1"/>
</dbReference>
<gene>
    <name evidence="1" type="ORF">OZSIB_1568</name>
</gene>
<protein>
    <recommendedName>
        <fullName evidence="3">Lipoprotein</fullName>
    </recommendedName>
</protein>
<evidence type="ECO:0008006" key="3">
    <source>
        <dbReference type="Google" id="ProtNLM"/>
    </source>
</evidence>